<evidence type="ECO:0000256" key="7">
    <source>
        <dbReference type="SAM" id="Phobius"/>
    </source>
</evidence>
<proteinExistence type="inferred from homology"/>
<comment type="caution">
    <text evidence="8">The sequence shown here is derived from an EMBL/GenBank/DDBJ whole genome shotgun (WGS) entry which is preliminary data.</text>
</comment>
<comment type="similarity">
    <text evidence="2">Belongs to the SLC29A/ENT transporter (TC 2.A.57) family.</text>
</comment>
<dbReference type="PANTHER" id="PTHR10332">
    <property type="entry name" value="EQUILIBRATIVE NUCLEOSIDE TRANSPORTER"/>
    <property type="match status" value="1"/>
</dbReference>
<evidence type="ECO:0000256" key="4">
    <source>
        <dbReference type="ARBA" id="ARBA00022692"/>
    </source>
</evidence>
<comment type="subcellular location">
    <subcellularLocation>
        <location evidence="1">Membrane</location>
        <topology evidence="1">Multi-pass membrane protein</topology>
    </subcellularLocation>
</comment>
<keyword evidence="4 7" id="KW-0812">Transmembrane</keyword>
<evidence type="ECO:0000256" key="1">
    <source>
        <dbReference type="ARBA" id="ARBA00004141"/>
    </source>
</evidence>
<feature type="transmembrane region" description="Helical" evidence="7">
    <location>
        <begin position="201"/>
        <end position="220"/>
    </location>
</feature>
<dbReference type="InterPro" id="IPR002259">
    <property type="entry name" value="Eqnu_transpt"/>
</dbReference>
<feature type="transmembrane region" description="Helical" evidence="7">
    <location>
        <begin position="140"/>
        <end position="158"/>
    </location>
</feature>
<feature type="transmembrane region" description="Helical" evidence="7">
    <location>
        <begin position="327"/>
        <end position="348"/>
    </location>
</feature>
<keyword evidence="9" id="KW-1185">Reference proteome</keyword>
<dbReference type="GO" id="GO:0005886">
    <property type="term" value="C:plasma membrane"/>
    <property type="evidence" value="ECO:0007669"/>
    <property type="project" value="TreeGrafter"/>
</dbReference>
<accession>A0AAV8YDE3</accession>
<feature type="transmembrane region" description="Helical" evidence="7">
    <location>
        <begin position="497"/>
        <end position="518"/>
    </location>
</feature>
<organism evidence="8 9">
    <name type="scientific">Aromia moschata</name>
    <dbReference type="NCBI Taxonomy" id="1265417"/>
    <lineage>
        <taxon>Eukaryota</taxon>
        <taxon>Metazoa</taxon>
        <taxon>Ecdysozoa</taxon>
        <taxon>Arthropoda</taxon>
        <taxon>Hexapoda</taxon>
        <taxon>Insecta</taxon>
        <taxon>Pterygota</taxon>
        <taxon>Neoptera</taxon>
        <taxon>Endopterygota</taxon>
        <taxon>Coleoptera</taxon>
        <taxon>Polyphaga</taxon>
        <taxon>Cucujiformia</taxon>
        <taxon>Chrysomeloidea</taxon>
        <taxon>Cerambycidae</taxon>
        <taxon>Cerambycinae</taxon>
        <taxon>Callichromatini</taxon>
        <taxon>Aromia</taxon>
    </lineage>
</organism>
<reference evidence="8" key="1">
    <citation type="journal article" date="2023" name="Insect Mol. Biol.">
        <title>Genome sequencing provides insights into the evolution of gene families encoding plant cell wall-degrading enzymes in longhorned beetles.</title>
        <authorList>
            <person name="Shin N.R."/>
            <person name="Okamura Y."/>
            <person name="Kirsch R."/>
            <person name="Pauchet Y."/>
        </authorList>
    </citation>
    <scope>NUCLEOTIDE SEQUENCE</scope>
    <source>
        <strain evidence="8">AMC_N1</strain>
    </source>
</reference>
<evidence type="ECO:0000313" key="9">
    <source>
        <dbReference type="Proteomes" id="UP001162162"/>
    </source>
</evidence>
<dbReference type="PRINTS" id="PR01130">
    <property type="entry name" value="DERENTRNSPRT"/>
</dbReference>
<feature type="transmembrane region" description="Helical" evidence="7">
    <location>
        <begin position="164"/>
        <end position="189"/>
    </location>
</feature>
<feature type="non-terminal residue" evidence="8">
    <location>
        <position position="1"/>
    </location>
</feature>
<feature type="transmembrane region" description="Helical" evidence="7">
    <location>
        <begin position="288"/>
        <end position="307"/>
    </location>
</feature>
<gene>
    <name evidence="8" type="ORF">NQ318_007584</name>
</gene>
<evidence type="ECO:0000256" key="5">
    <source>
        <dbReference type="ARBA" id="ARBA00022989"/>
    </source>
</evidence>
<evidence type="ECO:0000256" key="2">
    <source>
        <dbReference type="ARBA" id="ARBA00007965"/>
    </source>
</evidence>
<name>A0AAV8YDE3_9CUCU</name>
<evidence type="ECO:0000256" key="6">
    <source>
        <dbReference type="ARBA" id="ARBA00023136"/>
    </source>
</evidence>
<dbReference type="AlphaFoldDB" id="A0AAV8YDE3"/>
<keyword evidence="5 7" id="KW-1133">Transmembrane helix</keyword>
<dbReference type="Pfam" id="PF01733">
    <property type="entry name" value="Nucleoside_tran"/>
    <property type="match status" value="2"/>
</dbReference>
<dbReference type="PANTHER" id="PTHR10332:SF88">
    <property type="entry name" value="EQUILIBRATIVE NUCLEOSIDE TRANSPORTER 1, ISOFORM A"/>
    <property type="match status" value="1"/>
</dbReference>
<feature type="transmembrane region" description="Helical" evidence="7">
    <location>
        <begin position="369"/>
        <end position="393"/>
    </location>
</feature>
<evidence type="ECO:0000256" key="3">
    <source>
        <dbReference type="ARBA" id="ARBA00022448"/>
    </source>
</evidence>
<keyword evidence="6 7" id="KW-0472">Membrane</keyword>
<feature type="transmembrane region" description="Helical" evidence="7">
    <location>
        <begin position="232"/>
        <end position="255"/>
    </location>
</feature>
<dbReference type="EMBL" id="JAPWTK010000134">
    <property type="protein sequence ID" value="KAJ8948580.1"/>
    <property type="molecule type" value="Genomic_DNA"/>
</dbReference>
<feature type="transmembrane region" description="Helical" evidence="7">
    <location>
        <begin position="405"/>
        <end position="421"/>
    </location>
</feature>
<sequence length="646" mass="73099">AYPCPKWFSRIRRAKFIATASTYILGTLQVLHGSKAINMHGKEIANLTEYHMQDNPFKTTRPSGTNRQKSNFYQLCLYWMYKFRDPSMDTSNNTNSTRTDLQIRFPSTCGVVNNVSTIISIAFTLLCLEKISHHRKMVATLYLMLILLIISMTLVWTNTDSWQYTFFIISLLIEGILSGTGGCFTYSAIKFSVLFPAKYPATLLSGQSVCGIIVVLAQIITLAMGTSSKLDAFIYFSTGTVFVMAVQILFLILLAKEGYIRDRLKTNNIEANRRIFDKTKFKLLIKKLSPILLTMIITVGATVMVHPGVTTLVKSVEKGNGRWGDSFFVAVCTFLFFNVFDFIGREICLRWNLTLRYGIVYFWSKVINVYLMLLTSILRFIFVPLIMFCNIQPRSHIPVFFKEDYVYGFFIAVFAFSNGYLTNDCIKQVSSVGLCLECGNVEITVENTREDIFIGKNGKYPQKNLYGNLDSLYLTRIVHTNISNQYFRAWKEDETKIGLLIMMLASLVGTTTCSFLMVNILELPKKEGGARANTRSDGIEIGDGIEILKGPADSPHENHAPDHDEVEACRFTASLKRRATEHSEVPPAQILRNELPTTTSGVLSHLPKRTNLRKAIQRARLKNMPSNPQSMQELLDSCAIHNYIGR</sequence>
<dbReference type="GO" id="GO:0005337">
    <property type="term" value="F:nucleoside transmembrane transporter activity"/>
    <property type="evidence" value="ECO:0007669"/>
    <property type="project" value="InterPro"/>
</dbReference>
<dbReference type="Proteomes" id="UP001162162">
    <property type="component" value="Unassembled WGS sequence"/>
</dbReference>
<evidence type="ECO:0000313" key="8">
    <source>
        <dbReference type="EMBL" id="KAJ8948580.1"/>
    </source>
</evidence>
<protein>
    <submittedName>
        <fullName evidence="8">Uncharacterized protein</fullName>
    </submittedName>
</protein>
<keyword evidence="3" id="KW-0813">Transport</keyword>